<dbReference type="Pfam" id="PF18962">
    <property type="entry name" value="Por_Secre_tail"/>
    <property type="match status" value="1"/>
</dbReference>
<feature type="chain" id="PRO_5021237701" evidence="2">
    <location>
        <begin position="19"/>
        <end position="856"/>
    </location>
</feature>
<dbReference type="SUPFAM" id="SSF51126">
    <property type="entry name" value="Pectin lyase-like"/>
    <property type="match status" value="1"/>
</dbReference>
<dbReference type="SUPFAM" id="SSF49899">
    <property type="entry name" value="Concanavalin A-like lectins/glucanases"/>
    <property type="match status" value="1"/>
</dbReference>
<keyword evidence="5" id="KW-1185">Reference proteome</keyword>
<dbReference type="AlphaFoldDB" id="A0A4Z0L9D8"/>
<sequence length="856" mass="91432">MKTKLFFLVLFIYQLSSAQFPTNGLVAQYGFDNGSLLIDGANGINLTQTGTALTEINNRFDTAPTSAVRLNGDRLTRPDINFPNDAFNLGNQATISFWINTTTNDADARIIFDDSNRATFANANWAGYYIYLQNGKIGFALSVLYNNASLGYRGGGVLGTTVVSDGNWHHVAFTIFNSLSTSPSGLTDTATNSGRLYIDGVDMGSGGATNTGQAGNVYLSLSHDTTGTISIGNNRSNSLATNNRYFDIIDDILIYNRNLTAAEIAGISNYNNFCFTPPSSIVSVAAITHTSATITIPGNSTYDIAYHKNSEAFSNAVIIYGITSGTTNLSGLDIFTNYKVYVKQHCANNTTGWSLPVNFTTTRTLGRIYVNSAASGNNNGISWAHAYTTLENALAVAQDNEEIWIAGGLYKPHASDRTIAFTVSDLNLKLYGGFAGNETQLSQRIFGTHETILSGDLLGNDDNILSHVNTTRNDNSYTVINIQGNNLLLDRLTITGGHANGAAAPFKTGAGITKSSTVTKMTLNNCKLIKNTAEYGGALLAVFNNTSSELIISNCEFSENLALGGGAIYSYTNNNASATYTVSNSLFKKNQVKDNAAALGYSGSSLWLRAYGTSSTIATNISNCTFADNLDTGTFSGINNFNRATLVIGKRNSVSANHTATISNCILWNNKAAGGTVARPISGLIDDIVNPITITNSIDETNFTGVTLSGTSLNTSGSNPLFTNAASGDYTLNPGSPAIDTGNNANAIGTTDLLNNQRVFNSTVDMGAFEFGSTVLGLQSFDSFPDFSIYPNPTSSLVNIESNKEIKSIEVYSLEGKLIFISIENKIDVSNLKSGLYLIKVTNSQNETVIKRLIKK</sequence>
<dbReference type="SUPFAM" id="SSF49265">
    <property type="entry name" value="Fibronectin type III"/>
    <property type="match status" value="1"/>
</dbReference>
<comment type="caution">
    <text evidence="4">The sequence shown here is derived from an EMBL/GenBank/DDBJ whole genome shotgun (WGS) entry which is preliminary data.</text>
</comment>
<gene>
    <name evidence="4" type="ORF">E4635_05730</name>
</gene>
<protein>
    <submittedName>
        <fullName evidence="4">T9SS type A sorting domain-containing protein</fullName>
    </submittedName>
</protein>
<proteinExistence type="predicted"/>
<evidence type="ECO:0000256" key="2">
    <source>
        <dbReference type="SAM" id="SignalP"/>
    </source>
</evidence>
<evidence type="ECO:0000313" key="5">
    <source>
        <dbReference type="Proteomes" id="UP000297407"/>
    </source>
</evidence>
<dbReference type="PROSITE" id="PS50853">
    <property type="entry name" value="FN3"/>
    <property type="match status" value="1"/>
</dbReference>
<feature type="signal peptide" evidence="2">
    <location>
        <begin position="1"/>
        <end position="18"/>
    </location>
</feature>
<dbReference type="InterPro" id="IPR026444">
    <property type="entry name" value="Secre_tail"/>
</dbReference>
<dbReference type="Pfam" id="PF13385">
    <property type="entry name" value="Laminin_G_3"/>
    <property type="match status" value="1"/>
</dbReference>
<dbReference type="NCBIfam" id="NF041518">
    <property type="entry name" value="choice_anch_Q"/>
    <property type="match status" value="1"/>
</dbReference>
<dbReference type="Proteomes" id="UP000297407">
    <property type="component" value="Unassembled WGS sequence"/>
</dbReference>
<evidence type="ECO:0000313" key="4">
    <source>
        <dbReference type="EMBL" id="TGD58411.1"/>
    </source>
</evidence>
<dbReference type="Gene3D" id="2.160.20.10">
    <property type="entry name" value="Single-stranded right-handed beta-helix, Pectin lyase-like"/>
    <property type="match status" value="1"/>
</dbReference>
<keyword evidence="1 2" id="KW-0732">Signal</keyword>
<evidence type="ECO:0000256" key="1">
    <source>
        <dbReference type="ARBA" id="ARBA00022729"/>
    </source>
</evidence>
<dbReference type="Gene3D" id="2.60.120.200">
    <property type="match status" value="1"/>
</dbReference>
<accession>A0A4Z0L9D8</accession>
<name>A0A4Z0L9D8_9FLAO</name>
<dbReference type="InterPro" id="IPR012334">
    <property type="entry name" value="Pectin_lyas_fold"/>
</dbReference>
<dbReference type="CDD" id="cd00063">
    <property type="entry name" value="FN3"/>
    <property type="match status" value="1"/>
</dbReference>
<dbReference type="OrthoDB" id="8901262at2"/>
<dbReference type="EMBL" id="SRLH01000003">
    <property type="protein sequence ID" value="TGD58411.1"/>
    <property type="molecule type" value="Genomic_DNA"/>
</dbReference>
<dbReference type="InterPro" id="IPR059226">
    <property type="entry name" value="Choice_anch_Q_dom"/>
</dbReference>
<dbReference type="GO" id="GO:0005975">
    <property type="term" value="P:carbohydrate metabolic process"/>
    <property type="evidence" value="ECO:0007669"/>
    <property type="project" value="UniProtKB-ARBA"/>
</dbReference>
<dbReference type="InterPro" id="IPR013320">
    <property type="entry name" value="ConA-like_dom_sf"/>
</dbReference>
<dbReference type="NCBIfam" id="TIGR04183">
    <property type="entry name" value="Por_Secre_tail"/>
    <property type="match status" value="1"/>
</dbReference>
<dbReference type="InterPro" id="IPR036116">
    <property type="entry name" value="FN3_sf"/>
</dbReference>
<dbReference type="RefSeq" id="WP_135525671.1">
    <property type="nucleotide sequence ID" value="NZ_SRLH01000003.1"/>
</dbReference>
<dbReference type="InterPro" id="IPR003961">
    <property type="entry name" value="FN3_dom"/>
</dbReference>
<feature type="domain" description="Fibronectin type-III" evidence="3">
    <location>
        <begin position="277"/>
        <end position="364"/>
    </location>
</feature>
<reference evidence="4 5" key="1">
    <citation type="submission" date="2019-04" db="EMBL/GenBank/DDBJ databases">
        <title>Flavobacterium sp. strain DS2-A Genome sequencing and assembly.</title>
        <authorList>
            <person name="Kim I."/>
        </authorList>
    </citation>
    <scope>NUCLEOTIDE SEQUENCE [LARGE SCALE GENOMIC DNA]</scope>
    <source>
        <strain evidence="4 5">DS2-A</strain>
    </source>
</reference>
<dbReference type="GO" id="GO:0004553">
    <property type="term" value="F:hydrolase activity, hydrolyzing O-glycosyl compounds"/>
    <property type="evidence" value="ECO:0007669"/>
    <property type="project" value="UniProtKB-ARBA"/>
</dbReference>
<organism evidence="4 5">
    <name type="scientific">Flavobacterium humi</name>
    <dbReference type="NCBI Taxonomy" id="2562683"/>
    <lineage>
        <taxon>Bacteria</taxon>
        <taxon>Pseudomonadati</taxon>
        <taxon>Bacteroidota</taxon>
        <taxon>Flavobacteriia</taxon>
        <taxon>Flavobacteriales</taxon>
        <taxon>Flavobacteriaceae</taxon>
        <taxon>Flavobacterium</taxon>
    </lineage>
</organism>
<dbReference type="InterPro" id="IPR011050">
    <property type="entry name" value="Pectin_lyase_fold/virulence"/>
</dbReference>
<evidence type="ECO:0000259" key="3">
    <source>
        <dbReference type="PROSITE" id="PS50853"/>
    </source>
</evidence>